<dbReference type="PANTHER" id="PTHR43731">
    <property type="entry name" value="RHOMBOID PROTEASE"/>
    <property type="match status" value="1"/>
</dbReference>
<dbReference type="PROSITE" id="PS00221">
    <property type="entry name" value="MIP"/>
    <property type="match status" value="1"/>
</dbReference>
<gene>
    <name evidence="13" type="ORF">Fot_43533</name>
</gene>
<keyword evidence="7" id="KW-0809">Transit peptide</keyword>
<evidence type="ECO:0000256" key="2">
    <source>
        <dbReference type="ARBA" id="ARBA00009045"/>
    </source>
</evidence>
<dbReference type="GO" id="GO:0016020">
    <property type="term" value="C:membrane"/>
    <property type="evidence" value="ECO:0007669"/>
    <property type="project" value="UniProtKB-SubCell"/>
</dbReference>
<name>A0ABD1R0W0_9LAMI</name>
<keyword evidence="5 10" id="KW-0812">Transmembrane</keyword>
<evidence type="ECO:0000256" key="9">
    <source>
        <dbReference type="ARBA" id="ARBA00023136"/>
    </source>
</evidence>
<dbReference type="Pfam" id="PF01694">
    <property type="entry name" value="Rhomboid"/>
    <property type="match status" value="1"/>
</dbReference>
<evidence type="ECO:0000259" key="12">
    <source>
        <dbReference type="Pfam" id="PF01694"/>
    </source>
</evidence>
<comment type="similarity">
    <text evidence="10">Belongs to the MIP/aquaporin (TC 1.A.8) family.</text>
</comment>
<dbReference type="SUPFAM" id="SSF81338">
    <property type="entry name" value="Aquaporin-like"/>
    <property type="match status" value="1"/>
</dbReference>
<organism evidence="13 14">
    <name type="scientific">Forsythia ovata</name>
    <dbReference type="NCBI Taxonomy" id="205694"/>
    <lineage>
        <taxon>Eukaryota</taxon>
        <taxon>Viridiplantae</taxon>
        <taxon>Streptophyta</taxon>
        <taxon>Embryophyta</taxon>
        <taxon>Tracheophyta</taxon>
        <taxon>Spermatophyta</taxon>
        <taxon>Magnoliopsida</taxon>
        <taxon>eudicotyledons</taxon>
        <taxon>Gunneridae</taxon>
        <taxon>Pentapetalae</taxon>
        <taxon>asterids</taxon>
        <taxon>lamiids</taxon>
        <taxon>Lamiales</taxon>
        <taxon>Oleaceae</taxon>
        <taxon>Forsythieae</taxon>
        <taxon>Forsythia</taxon>
    </lineage>
</organism>
<evidence type="ECO:0000256" key="3">
    <source>
        <dbReference type="ARBA" id="ARBA00022448"/>
    </source>
</evidence>
<dbReference type="AlphaFoldDB" id="A0ABD1R0W0"/>
<keyword evidence="14" id="KW-1185">Reference proteome</keyword>
<evidence type="ECO:0000313" key="14">
    <source>
        <dbReference type="Proteomes" id="UP001604277"/>
    </source>
</evidence>
<feature type="transmembrane region" description="Helical" evidence="11">
    <location>
        <begin position="196"/>
        <end position="223"/>
    </location>
</feature>
<evidence type="ECO:0000256" key="6">
    <source>
        <dbReference type="ARBA" id="ARBA00022801"/>
    </source>
</evidence>
<feature type="transmembrane region" description="Helical" evidence="11">
    <location>
        <begin position="157"/>
        <end position="176"/>
    </location>
</feature>
<protein>
    <submittedName>
        <fullName evidence="13">RHOMBOID-like protein 12</fullName>
    </submittedName>
</protein>
<dbReference type="InterPro" id="IPR023271">
    <property type="entry name" value="Aquaporin-like"/>
</dbReference>
<feature type="transmembrane region" description="Helical" evidence="11">
    <location>
        <begin position="303"/>
        <end position="322"/>
    </location>
</feature>
<feature type="domain" description="Peptidase S54 rhomboid" evidence="12">
    <location>
        <begin position="195"/>
        <end position="351"/>
    </location>
</feature>
<keyword evidence="9 11" id="KW-0472">Membrane</keyword>
<dbReference type="SUPFAM" id="SSF144091">
    <property type="entry name" value="Rhomboid-like"/>
    <property type="match status" value="1"/>
</dbReference>
<dbReference type="PANTHER" id="PTHR43731:SF14">
    <property type="entry name" value="PRESENILIN-ASSOCIATED RHOMBOID-LIKE PROTEIN, MITOCHONDRIAL"/>
    <property type="match status" value="1"/>
</dbReference>
<comment type="subcellular location">
    <subcellularLocation>
        <location evidence="1">Membrane</location>
        <topology evidence="1">Multi-pass membrane protein</topology>
    </subcellularLocation>
</comment>
<keyword evidence="3 10" id="KW-0813">Transport</keyword>
<dbReference type="InterPro" id="IPR022764">
    <property type="entry name" value="Peptidase_S54_rhomboid_dom"/>
</dbReference>
<dbReference type="InterPro" id="IPR035952">
    <property type="entry name" value="Rhomboid-like_sf"/>
</dbReference>
<keyword evidence="8 11" id="KW-1133">Transmembrane helix</keyword>
<comment type="caution">
    <text evidence="13">The sequence shown here is derived from an EMBL/GenBank/DDBJ whole genome shotgun (WGS) entry which is preliminary data.</text>
</comment>
<evidence type="ECO:0000256" key="10">
    <source>
        <dbReference type="RuleBase" id="RU000477"/>
    </source>
</evidence>
<evidence type="ECO:0000256" key="4">
    <source>
        <dbReference type="ARBA" id="ARBA00022670"/>
    </source>
</evidence>
<dbReference type="Pfam" id="PF00230">
    <property type="entry name" value="MIP"/>
    <property type="match status" value="1"/>
</dbReference>
<keyword evidence="6" id="KW-0378">Hydrolase</keyword>
<accession>A0ABD1R0W0</accession>
<dbReference type="GO" id="GO:0006508">
    <property type="term" value="P:proteolysis"/>
    <property type="evidence" value="ECO:0007669"/>
    <property type="project" value="UniProtKB-KW"/>
</dbReference>
<evidence type="ECO:0000256" key="8">
    <source>
        <dbReference type="ARBA" id="ARBA00022989"/>
    </source>
</evidence>
<dbReference type="FunFam" id="1.20.1540.10:FF:000018">
    <property type="entry name" value="RHOMBOID-like protein 12, mitochondrial"/>
    <property type="match status" value="1"/>
</dbReference>
<comment type="similarity">
    <text evidence="2">Belongs to the peptidase S54 family.</text>
</comment>
<dbReference type="Gene3D" id="1.20.1540.10">
    <property type="entry name" value="Rhomboid-like"/>
    <property type="match status" value="1"/>
</dbReference>
<keyword evidence="4" id="KW-0645">Protease</keyword>
<evidence type="ECO:0000256" key="11">
    <source>
        <dbReference type="SAM" id="Phobius"/>
    </source>
</evidence>
<dbReference type="GO" id="GO:0008233">
    <property type="term" value="F:peptidase activity"/>
    <property type="evidence" value="ECO:0007669"/>
    <property type="project" value="UniProtKB-KW"/>
</dbReference>
<evidence type="ECO:0000256" key="7">
    <source>
        <dbReference type="ARBA" id="ARBA00022946"/>
    </source>
</evidence>
<sequence>MAYNKLTGNAPNSPSGLVATAVAHGFRLFVAISISANISGGHVNPSVTFGLFLGGNISLFRGILYIIAQLLGSVVACLLLWFSTGSHSLKSYTSGGVLQKIRYGFFFSNPILAKRFFSNTLLKGQSKCPVNVKRNFHSFDSRRHGWRSVFQRLTTDGVVIGLIITNVAVFLLWRVADPRFMMKNFTISVDNFTSGRLHTLITCAFSHTDLGHLMANMVGLYFFGTSMGRAFGPEYLLKLYLSGAVVGSIFYLVYHAFIAPSFERNQMPGMGSIDPSKIPGLGASGAVNAIMLLDIFLFPTKTLYFDFIIPVPAILLGIFLIGKDILRILEGDHRVSGSAHLGGATVAAIAWARSKRGRFPRF</sequence>
<feature type="transmembrane region" description="Helical" evidence="11">
    <location>
        <begin position="235"/>
        <end position="258"/>
    </location>
</feature>
<dbReference type="InterPro" id="IPR000425">
    <property type="entry name" value="MIP"/>
</dbReference>
<dbReference type="PRINTS" id="PR00783">
    <property type="entry name" value="MINTRINSICP"/>
</dbReference>
<feature type="transmembrane region" description="Helical" evidence="11">
    <location>
        <begin position="278"/>
        <end position="296"/>
    </location>
</feature>
<dbReference type="InterPro" id="IPR022357">
    <property type="entry name" value="MIP_CS"/>
</dbReference>
<feature type="transmembrane region" description="Helical" evidence="11">
    <location>
        <begin position="62"/>
        <end position="82"/>
    </location>
</feature>
<dbReference type="Proteomes" id="UP001604277">
    <property type="component" value="Unassembled WGS sequence"/>
</dbReference>
<dbReference type="InterPro" id="IPR050925">
    <property type="entry name" value="Rhomboid_protease_S54"/>
</dbReference>
<evidence type="ECO:0000256" key="5">
    <source>
        <dbReference type="ARBA" id="ARBA00022692"/>
    </source>
</evidence>
<evidence type="ECO:0000256" key="1">
    <source>
        <dbReference type="ARBA" id="ARBA00004141"/>
    </source>
</evidence>
<dbReference type="EMBL" id="JBFOLJ010000013">
    <property type="protein sequence ID" value="KAL2482089.1"/>
    <property type="molecule type" value="Genomic_DNA"/>
</dbReference>
<evidence type="ECO:0000313" key="13">
    <source>
        <dbReference type="EMBL" id="KAL2482089.1"/>
    </source>
</evidence>
<reference evidence="14" key="1">
    <citation type="submission" date="2024-07" db="EMBL/GenBank/DDBJ databases">
        <title>Two chromosome-level genome assemblies of Korean endemic species Abeliophyllum distichum and Forsythia ovata (Oleaceae).</title>
        <authorList>
            <person name="Jang H."/>
        </authorList>
    </citation>
    <scope>NUCLEOTIDE SEQUENCE [LARGE SCALE GENOMIC DNA]</scope>
</reference>
<proteinExistence type="inferred from homology"/>